<protein>
    <recommendedName>
        <fullName evidence="5">Conjugal transfer protein TrbL</fullName>
    </recommendedName>
</protein>
<accession>A0A229R9W7</accession>
<keyword evidence="2" id="KW-0472">Membrane</keyword>
<keyword evidence="2" id="KW-0812">Transmembrane</keyword>
<evidence type="ECO:0000313" key="4">
    <source>
        <dbReference type="Proteomes" id="UP000215563"/>
    </source>
</evidence>
<sequence>MTPEDIFVWLGQAAGDLVGGLASTVFEGAMQGIWIAALWLLREAFTLVDWLSTFTVSTTDGPVGMLWPMMLWFGGVIALGLFFWQITVSVLRGGRGFTRVMSGPFQYGAALAVTVGAIAGFLAAADGATTGILNVLHVGNFSDALKVLGLVDAGTDTVKAVVLGLTAIFGLVPAVLGFAMEMVFREAAIYLLTATVPIIAAGLIANTTAVWFWRGTRWVLAIVFIKPGIAVVLVIGVGATGEAKGLSGLLAGIAILWMSVWVPLVLFKLFAFIDPNTEAGAAVRGAFSDAGMDSYGPDSPGAKANSAAINAAKKKLFGGSDDADETGTTDDSESANTDRFDSATDDADPDESDDPGSPAAEESDSESDRSGPDEGSISTGDNDSPSTPDPDIDAGETIEPGGGTRDEPSEAEAADAAAGVLPEAAAASAVEIAVEDGSDDEGGDPNAGKVLE</sequence>
<feature type="transmembrane region" description="Helical" evidence="2">
    <location>
        <begin position="160"/>
        <end position="180"/>
    </location>
</feature>
<feature type="transmembrane region" description="Helical" evidence="2">
    <location>
        <begin position="105"/>
        <end position="125"/>
    </location>
</feature>
<feature type="compositionally biased region" description="Acidic residues" evidence="1">
    <location>
        <begin position="433"/>
        <end position="443"/>
    </location>
</feature>
<gene>
    <name evidence="3" type="ORF">CFP75_38330</name>
</gene>
<evidence type="ECO:0000256" key="1">
    <source>
        <dbReference type="SAM" id="MobiDB-lite"/>
    </source>
</evidence>
<dbReference type="AlphaFoldDB" id="A0A229R9W7"/>
<dbReference type="EMBL" id="NMQU01000148">
    <property type="protein sequence ID" value="OXM43437.1"/>
    <property type="molecule type" value="Genomic_DNA"/>
</dbReference>
<feature type="compositionally biased region" description="Polar residues" evidence="1">
    <location>
        <begin position="377"/>
        <end position="386"/>
    </location>
</feature>
<feature type="transmembrane region" description="Helical" evidence="2">
    <location>
        <begin position="249"/>
        <end position="273"/>
    </location>
</feature>
<feature type="transmembrane region" description="Helical" evidence="2">
    <location>
        <begin position="65"/>
        <end position="84"/>
    </location>
</feature>
<dbReference type="RefSeq" id="WP_020636270.1">
    <property type="nucleotide sequence ID" value="NZ_KB913032.1"/>
</dbReference>
<comment type="caution">
    <text evidence="3">The sequence shown here is derived from an EMBL/GenBank/DDBJ whole genome shotgun (WGS) entry which is preliminary data.</text>
</comment>
<proteinExistence type="predicted"/>
<feature type="region of interest" description="Disordered" evidence="1">
    <location>
        <begin position="432"/>
        <end position="452"/>
    </location>
</feature>
<evidence type="ECO:0000313" key="3">
    <source>
        <dbReference type="EMBL" id="OXM43437.1"/>
    </source>
</evidence>
<keyword evidence="4" id="KW-1185">Reference proteome</keyword>
<feature type="region of interest" description="Disordered" evidence="1">
    <location>
        <begin position="317"/>
        <end position="417"/>
    </location>
</feature>
<feature type="transmembrane region" description="Helical" evidence="2">
    <location>
        <begin position="218"/>
        <end position="237"/>
    </location>
</feature>
<feature type="transmembrane region" description="Helical" evidence="2">
    <location>
        <begin position="187"/>
        <end position="212"/>
    </location>
</feature>
<keyword evidence="2" id="KW-1133">Transmembrane helix</keyword>
<evidence type="ECO:0008006" key="5">
    <source>
        <dbReference type="Google" id="ProtNLM"/>
    </source>
</evidence>
<evidence type="ECO:0000256" key="2">
    <source>
        <dbReference type="SAM" id="Phobius"/>
    </source>
</evidence>
<name>A0A229R9W7_AMYAL</name>
<feature type="compositionally biased region" description="Acidic residues" evidence="1">
    <location>
        <begin position="343"/>
        <end position="354"/>
    </location>
</feature>
<reference evidence="3 4" key="1">
    <citation type="submission" date="2017-07" db="EMBL/GenBank/DDBJ databases">
        <title>Amycolatopsis alba DSM 44262 Genome sequencing and assembly.</title>
        <authorList>
            <person name="Kaur N."/>
            <person name="Mayilraj S."/>
        </authorList>
    </citation>
    <scope>NUCLEOTIDE SEQUENCE [LARGE SCALE GENOMIC DNA]</scope>
    <source>
        <strain evidence="3 4">DSM 44262</strain>
    </source>
</reference>
<dbReference type="Proteomes" id="UP000215563">
    <property type="component" value="Unassembled WGS sequence"/>
</dbReference>
<organism evidence="3 4">
    <name type="scientific">Amycolatopsis alba DSM 44262</name>
    <dbReference type="NCBI Taxonomy" id="1125972"/>
    <lineage>
        <taxon>Bacteria</taxon>
        <taxon>Bacillati</taxon>
        <taxon>Actinomycetota</taxon>
        <taxon>Actinomycetes</taxon>
        <taxon>Pseudonocardiales</taxon>
        <taxon>Pseudonocardiaceae</taxon>
        <taxon>Amycolatopsis</taxon>
    </lineage>
</organism>
<dbReference type="OrthoDB" id="4855643at2"/>
<feature type="compositionally biased region" description="Acidic residues" evidence="1">
    <location>
        <begin position="321"/>
        <end position="333"/>
    </location>
</feature>